<feature type="region of interest" description="Disordered" evidence="4">
    <location>
        <begin position="101"/>
        <end position="143"/>
    </location>
</feature>
<comment type="caution">
    <text evidence="5">The sequence shown here is derived from an EMBL/GenBank/DDBJ whole genome shotgun (WGS) entry which is preliminary data.</text>
</comment>
<dbReference type="InterPro" id="IPR051165">
    <property type="entry name" value="Multifunctional_ANK_Repeat"/>
</dbReference>
<dbReference type="Proteomes" id="UP001209878">
    <property type="component" value="Unassembled WGS sequence"/>
</dbReference>
<feature type="region of interest" description="Disordered" evidence="4">
    <location>
        <begin position="892"/>
        <end position="949"/>
    </location>
</feature>
<feature type="repeat" description="ANK" evidence="3">
    <location>
        <begin position="563"/>
        <end position="599"/>
    </location>
</feature>
<evidence type="ECO:0000256" key="4">
    <source>
        <dbReference type="SAM" id="MobiDB-lite"/>
    </source>
</evidence>
<evidence type="ECO:0000256" key="2">
    <source>
        <dbReference type="ARBA" id="ARBA00023043"/>
    </source>
</evidence>
<gene>
    <name evidence="5" type="ORF">NP493_739g01008</name>
</gene>
<dbReference type="InterPro" id="IPR036770">
    <property type="entry name" value="Ankyrin_rpt-contain_sf"/>
</dbReference>
<accession>A0AAD9KR99</accession>
<dbReference type="SMART" id="SM00248">
    <property type="entry name" value="ANK"/>
    <property type="match status" value="11"/>
</dbReference>
<proteinExistence type="predicted"/>
<feature type="repeat" description="ANK" evidence="3">
    <location>
        <begin position="606"/>
        <end position="638"/>
    </location>
</feature>
<feature type="region of interest" description="Disordered" evidence="4">
    <location>
        <begin position="192"/>
        <end position="230"/>
    </location>
</feature>
<dbReference type="AlphaFoldDB" id="A0AAD9KR99"/>
<protein>
    <submittedName>
        <fullName evidence="5">Uncharacterized protein</fullName>
    </submittedName>
</protein>
<keyword evidence="2 3" id="KW-0040">ANK repeat</keyword>
<keyword evidence="1" id="KW-0677">Repeat</keyword>
<feature type="compositionally biased region" description="Basic residues" evidence="4">
    <location>
        <begin position="108"/>
        <end position="121"/>
    </location>
</feature>
<organism evidence="5 6">
    <name type="scientific">Ridgeia piscesae</name>
    <name type="common">Tubeworm</name>
    <dbReference type="NCBI Taxonomy" id="27915"/>
    <lineage>
        <taxon>Eukaryota</taxon>
        <taxon>Metazoa</taxon>
        <taxon>Spiralia</taxon>
        <taxon>Lophotrochozoa</taxon>
        <taxon>Annelida</taxon>
        <taxon>Polychaeta</taxon>
        <taxon>Sedentaria</taxon>
        <taxon>Canalipalpata</taxon>
        <taxon>Sabellida</taxon>
        <taxon>Siboglinidae</taxon>
        <taxon>Ridgeia</taxon>
    </lineage>
</organism>
<evidence type="ECO:0000256" key="1">
    <source>
        <dbReference type="ARBA" id="ARBA00022737"/>
    </source>
</evidence>
<sequence length="949" mass="103605">MRFHGFRKIRQHVLRAEYSGHAVVHEAVALKCISSNTNTREHTWKKQLFEALIANEQWDVIEELMERLGPDVQICIETTPTCVHKLQFEMLHVPESILRNYENDPSGARRKNKRQQQRKARIVNNYDERNPSKSRGAGFSSGSIVPLKLQDGGGILSQRNSCVDASLVQKRGNIRQQVTADHVERHAGKRRGTVLDPDGIAPVQFRDSGGFPSRRESSVSSVDSSARQHRDNIRQQVGRMLDRIGKHPSIRCSTVHGVTSDTFDQTYGLSRRLNRRQDVIAENVLAEDKVDTGQGQRKGSICSEKDVTQVGSGTSSCSALGKKSGGEDTFTRRQREHVSGHGNTTEKCHSRKCAILKLVQMLEAGHCPCLRKSKVDKDDVVMAGVTPLHVATAFGHVELVTALVDYTVAAQAVTRHLSWTPLHTLAACRQDEDLAETLAETLVRGKVDVDARDMYGMTALHVACKHRNYDMAQYLIKRGCSLDLLSRFGTALNVAVTLQSQALVDLLLLAGAEVSVAARFAPTPLVAAIQGGMVSVVERILDKGAYDVNSMGLHTGDACKVQHRVSVLHVAVMEGDKLDNVRIAEMLLESGAETNSTGQLATAPGRHFTPLILAVELGHVNMVKVLLQHGCRVNAATDRGETALHRAAAAGQFETQPTQKRTQHLQISAFGDRSSQPVVLLCSPLPGVHLNRPLPLRLQVCCLLLTAGARPEAATSERETALAMAARGDHCSIVRLLLSQPRVNPDHADCDLNTPAHHVAYKGCLMCTVALLRYGASADTPNTLMTTPLWNAVYTGHTAVVERLLKAGVYPAVPSTGMEPHQPGETGALLYGWPKTPLQVATEKNRRAIVRLLKHVGCSITGETRHEQSSVGGKLWHCTLSSARCGARRRLATPPYMHAPGRIRSPKRPASPRRVDDRQATRSEAGPGRRRSAVAGGSKIAQQTGAEVL</sequence>
<feature type="repeat" description="ANK" evidence="3">
    <location>
        <begin position="455"/>
        <end position="487"/>
    </location>
</feature>
<dbReference type="Pfam" id="PF12796">
    <property type="entry name" value="Ank_2"/>
    <property type="match status" value="4"/>
</dbReference>
<dbReference type="SUPFAM" id="SSF48403">
    <property type="entry name" value="Ankyrin repeat"/>
    <property type="match status" value="2"/>
</dbReference>
<keyword evidence="6" id="KW-1185">Reference proteome</keyword>
<dbReference type="PANTHER" id="PTHR24123">
    <property type="entry name" value="ANKYRIN REPEAT-CONTAINING"/>
    <property type="match status" value="1"/>
</dbReference>
<dbReference type="PRINTS" id="PR01415">
    <property type="entry name" value="ANKYRIN"/>
</dbReference>
<name>A0AAD9KR99_RIDPI</name>
<feature type="compositionally biased region" description="Basic and acidic residues" evidence="4">
    <location>
        <begin position="324"/>
        <end position="346"/>
    </location>
</feature>
<dbReference type="PROSITE" id="PS50297">
    <property type="entry name" value="ANK_REP_REGION"/>
    <property type="match status" value="3"/>
</dbReference>
<dbReference type="Pfam" id="PF00023">
    <property type="entry name" value="Ank"/>
    <property type="match status" value="1"/>
</dbReference>
<reference evidence="5" key="1">
    <citation type="journal article" date="2023" name="Mol. Biol. Evol.">
        <title>Third-Generation Sequencing Reveals the Adaptive Role of the Epigenome in Three Deep-Sea Polychaetes.</title>
        <authorList>
            <person name="Perez M."/>
            <person name="Aroh O."/>
            <person name="Sun Y."/>
            <person name="Lan Y."/>
            <person name="Juniper S.K."/>
            <person name="Young C.R."/>
            <person name="Angers B."/>
            <person name="Qian P.Y."/>
        </authorList>
    </citation>
    <scope>NUCLEOTIDE SEQUENCE</scope>
    <source>
        <strain evidence="5">R07B-5</strain>
    </source>
</reference>
<dbReference type="Gene3D" id="1.25.40.20">
    <property type="entry name" value="Ankyrin repeat-containing domain"/>
    <property type="match status" value="3"/>
</dbReference>
<feature type="repeat" description="ANK" evidence="3">
    <location>
        <begin position="383"/>
        <end position="415"/>
    </location>
</feature>
<evidence type="ECO:0000313" key="6">
    <source>
        <dbReference type="Proteomes" id="UP001209878"/>
    </source>
</evidence>
<evidence type="ECO:0000313" key="5">
    <source>
        <dbReference type="EMBL" id="KAK2175228.1"/>
    </source>
</evidence>
<evidence type="ECO:0000256" key="3">
    <source>
        <dbReference type="PROSITE-ProRule" id="PRU00023"/>
    </source>
</evidence>
<dbReference type="PANTHER" id="PTHR24123:SF33">
    <property type="entry name" value="PROTEIN HOS4"/>
    <property type="match status" value="1"/>
</dbReference>
<dbReference type="EMBL" id="JAODUO010000742">
    <property type="protein sequence ID" value="KAK2175228.1"/>
    <property type="molecule type" value="Genomic_DNA"/>
</dbReference>
<feature type="region of interest" description="Disordered" evidence="4">
    <location>
        <begin position="313"/>
        <end position="346"/>
    </location>
</feature>
<dbReference type="PROSITE" id="PS50088">
    <property type="entry name" value="ANK_REPEAT"/>
    <property type="match status" value="4"/>
</dbReference>
<feature type="compositionally biased region" description="Polar residues" evidence="4">
    <location>
        <begin position="940"/>
        <end position="949"/>
    </location>
</feature>
<dbReference type="InterPro" id="IPR002110">
    <property type="entry name" value="Ankyrin_rpt"/>
</dbReference>